<sequence>MRKLAKGGSSNERTIELQENFMTHRKHSHAFGTITLTVTACLLLWGFLLPAWAGDATQVEPLALRKIMQELGRNMQAITGAISQEEWVQVVQLAPKVAAHPEPPLTEKMRILAYLGADATKFRNFDAQTHEAALAMKLAAASSDGKAVIQSFALSVPAGVGAYQPDRRLPMAQQCQGRCGEVQAIATAATGL</sequence>
<reference evidence="2" key="2">
    <citation type="submission" date="2021-07" db="EMBL/GenBank/DDBJ databases">
        <authorList>
            <consortium name="NCBI Pathogen Detection Project"/>
        </authorList>
    </citation>
    <scope>NUCLEOTIDE SEQUENCE</scope>
    <source>
        <strain evidence="2">91871</strain>
    </source>
</reference>
<dbReference type="AlphaFoldDB" id="A0A9P3ZBT0"/>
<dbReference type="SUPFAM" id="SSF47175">
    <property type="entry name" value="Cytochromes"/>
    <property type="match status" value="1"/>
</dbReference>
<organism evidence="2 3">
    <name type="scientific">Citrobacter freundii</name>
    <dbReference type="NCBI Taxonomy" id="546"/>
    <lineage>
        <taxon>Bacteria</taxon>
        <taxon>Pseudomonadati</taxon>
        <taxon>Pseudomonadota</taxon>
        <taxon>Gammaproteobacteria</taxon>
        <taxon>Enterobacterales</taxon>
        <taxon>Enterobacteriaceae</taxon>
        <taxon>Citrobacter</taxon>
        <taxon>Citrobacter freundii complex</taxon>
    </lineage>
</organism>
<gene>
    <name evidence="2" type="ORF">KV121_005486</name>
</gene>
<keyword evidence="1" id="KW-0812">Transmembrane</keyword>
<proteinExistence type="predicted"/>
<reference evidence="2" key="1">
    <citation type="journal article" date="2018" name="Genome Biol.">
        <title>SKESA: strategic k-mer extension for scrupulous assemblies.</title>
        <authorList>
            <person name="Souvorov A."/>
            <person name="Agarwala R."/>
            <person name="Lipman D.J."/>
        </authorList>
    </citation>
    <scope>NUCLEOTIDE SEQUENCE</scope>
    <source>
        <strain evidence="2">91871</strain>
    </source>
</reference>
<dbReference type="RefSeq" id="WP_191606916.1">
    <property type="nucleotide sequence ID" value="NZ_JACYCM010000086.1"/>
</dbReference>
<evidence type="ECO:0008006" key="4">
    <source>
        <dbReference type="Google" id="ProtNLM"/>
    </source>
</evidence>
<dbReference type="GO" id="GO:0022900">
    <property type="term" value="P:electron transport chain"/>
    <property type="evidence" value="ECO:0007669"/>
    <property type="project" value="InterPro"/>
</dbReference>
<comment type="caution">
    <text evidence="2">The sequence shown here is derived from an EMBL/GenBank/DDBJ whole genome shotgun (WGS) entry which is preliminary data.</text>
</comment>
<dbReference type="InterPro" id="IPR010980">
    <property type="entry name" value="Cyt_c/b562"/>
</dbReference>
<evidence type="ECO:0000256" key="1">
    <source>
        <dbReference type="SAM" id="Phobius"/>
    </source>
</evidence>
<dbReference type="GO" id="GO:0005506">
    <property type="term" value="F:iron ion binding"/>
    <property type="evidence" value="ECO:0007669"/>
    <property type="project" value="InterPro"/>
</dbReference>
<keyword evidence="1" id="KW-1133">Transmembrane helix</keyword>
<dbReference type="EMBL" id="DAESCB010000048">
    <property type="protein sequence ID" value="HBH7045307.1"/>
    <property type="molecule type" value="Genomic_DNA"/>
</dbReference>
<dbReference type="Proteomes" id="UP000885148">
    <property type="component" value="Unassembled WGS sequence"/>
</dbReference>
<evidence type="ECO:0000313" key="3">
    <source>
        <dbReference type="Proteomes" id="UP000885148"/>
    </source>
</evidence>
<keyword evidence="1" id="KW-0472">Membrane</keyword>
<dbReference type="GO" id="GO:0020037">
    <property type="term" value="F:heme binding"/>
    <property type="evidence" value="ECO:0007669"/>
    <property type="project" value="InterPro"/>
</dbReference>
<dbReference type="GO" id="GO:0009055">
    <property type="term" value="F:electron transfer activity"/>
    <property type="evidence" value="ECO:0007669"/>
    <property type="project" value="InterPro"/>
</dbReference>
<protein>
    <recommendedName>
        <fullName evidence="4">Cytochrome C</fullName>
    </recommendedName>
</protein>
<feature type="non-terminal residue" evidence="2">
    <location>
        <position position="192"/>
    </location>
</feature>
<evidence type="ECO:0000313" key="2">
    <source>
        <dbReference type="EMBL" id="HBH7045307.1"/>
    </source>
</evidence>
<feature type="transmembrane region" description="Helical" evidence="1">
    <location>
        <begin position="30"/>
        <end position="53"/>
    </location>
</feature>
<accession>A0A9P3ZBT0</accession>
<name>A0A9P3ZBT0_CITFR</name>